<dbReference type="Proteomes" id="UP000290809">
    <property type="component" value="Unassembled WGS sequence"/>
</dbReference>
<accession>A0A430PX38</accession>
<dbReference type="EMBL" id="QMKO01004658">
    <property type="protein sequence ID" value="RTG80007.1"/>
    <property type="molecule type" value="Genomic_DNA"/>
</dbReference>
<dbReference type="Gene3D" id="3.90.550.10">
    <property type="entry name" value="Spore Coat Polysaccharide Biosynthesis Protein SpsA, Chain A"/>
    <property type="match status" value="1"/>
</dbReference>
<dbReference type="SUPFAM" id="SSF53448">
    <property type="entry name" value="Nucleotide-diphospho-sugar transferases"/>
    <property type="match status" value="1"/>
</dbReference>
<evidence type="ECO:0000313" key="3">
    <source>
        <dbReference type="EMBL" id="RTG80007.1"/>
    </source>
</evidence>
<dbReference type="GO" id="GO:0005794">
    <property type="term" value="C:Golgi apparatus"/>
    <property type="evidence" value="ECO:0007669"/>
    <property type="project" value="TreeGrafter"/>
</dbReference>
<sequence>MYFGWGGEDDDLYARVVYHNYSVMRYPEEIARYRMISHKKDPKVIRSILNGMSFPILILKNSFL</sequence>
<keyword evidence="4" id="KW-1185">Reference proteome</keyword>
<reference evidence="3 4" key="1">
    <citation type="journal article" date="2019" name="PLoS Pathog.">
        <title>Genome sequence of the bovine parasite Schistosoma bovis Tanzania.</title>
        <authorList>
            <person name="Oey H."/>
            <person name="Zakrzewski M."/>
            <person name="Gobert G."/>
            <person name="Gravermann K."/>
            <person name="Stoye J."/>
            <person name="Jones M."/>
            <person name="Mcmanus D."/>
            <person name="Krause L."/>
        </authorList>
    </citation>
    <scope>NUCLEOTIDE SEQUENCE [LARGE SCALE GENOMIC DNA]</scope>
    <source>
        <strain evidence="3 4">TAN1997</strain>
    </source>
</reference>
<organism evidence="3 4">
    <name type="scientific">Schistosoma bovis</name>
    <name type="common">Blood fluke</name>
    <dbReference type="NCBI Taxonomy" id="6184"/>
    <lineage>
        <taxon>Eukaryota</taxon>
        <taxon>Metazoa</taxon>
        <taxon>Spiralia</taxon>
        <taxon>Lophotrochozoa</taxon>
        <taxon>Platyhelminthes</taxon>
        <taxon>Trematoda</taxon>
        <taxon>Digenea</taxon>
        <taxon>Strigeidida</taxon>
        <taxon>Schistosomatoidea</taxon>
        <taxon>Schistosomatidae</taxon>
        <taxon>Schistosoma</taxon>
    </lineage>
</organism>
<protein>
    <recommendedName>
        <fullName evidence="2">Galactosyltransferase C-terminal domain-containing protein</fullName>
    </recommendedName>
</protein>
<evidence type="ECO:0000313" key="4">
    <source>
        <dbReference type="Proteomes" id="UP000290809"/>
    </source>
</evidence>
<dbReference type="STRING" id="6184.A0A430PX38"/>
<dbReference type="GO" id="GO:0006688">
    <property type="term" value="P:glycosphingolipid biosynthetic process"/>
    <property type="evidence" value="ECO:0007669"/>
    <property type="project" value="TreeGrafter"/>
</dbReference>
<dbReference type="InterPro" id="IPR003859">
    <property type="entry name" value="Galactosyl_T"/>
</dbReference>
<dbReference type="GO" id="GO:0008378">
    <property type="term" value="F:galactosyltransferase activity"/>
    <property type="evidence" value="ECO:0007669"/>
    <property type="project" value="TreeGrafter"/>
</dbReference>
<comment type="caution">
    <text evidence="3">The sequence shown here is derived from an EMBL/GenBank/DDBJ whole genome shotgun (WGS) entry which is preliminary data.</text>
</comment>
<proteinExistence type="predicted"/>
<dbReference type="GO" id="GO:0016020">
    <property type="term" value="C:membrane"/>
    <property type="evidence" value="ECO:0007669"/>
    <property type="project" value="GOC"/>
</dbReference>
<dbReference type="GO" id="GO:0033842">
    <property type="term" value="F:N-acetyl-beta-glucosaminyl-derivative 4-beta-N-acetylgalactosaminyltransferase activity"/>
    <property type="evidence" value="ECO:0007669"/>
    <property type="project" value="TreeGrafter"/>
</dbReference>
<gene>
    <name evidence="3" type="ORF">DC041_0007778</name>
</gene>
<dbReference type="GO" id="GO:0005975">
    <property type="term" value="P:carbohydrate metabolic process"/>
    <property type="evidence" value="ECO:0007669"/>
    <property type="project" value="InterPro"/>
</dbReference>
<evidence type="ECO:0000256" key="1">
    <source>
        <dbReference type="ARBA" id="ARBA00022679"/>
    </source>
</evidence>
<dbReference type="Pfam" id="PF02709">
    <property type="entry name" value="Glyco_transf_7C"/>
    <property type="match status" value="1"/>
</dbReference>
<dbReference type="PANTHER" id="PTHR19300:SF57">
    <property type="entry name" value="BETA-1,4-N-ACETYLGALACTOSAMINYLTRANSFERASE"/>
    <property type="match status" value="1"/>
</dbReference>
<dbReference type="InterPro" id="IPR027791">
    <property type="entry name" value="Galactosyl_T_C"/>
</dbReference>
<feature type="domain" description="Galactosyltransferase C-terminal" evidence="2">
    <location>
        <begin position="2"/>
        <end position="39"/>
    </location>
</feature>
<dbReference type="PANTHER" id="PTHR19300">
    <property type="entry name" value="BETA-1,4-GALACTOSYLTRANSFERASE"/>
    <property type="match status" value="1"/>
</dbReference>
<dbReference type="InterPro" id="IPR029044">
    <property type="entry name" value="Nucleotide-diphossugar_trans"/>
</dbReference>
<name>A0A430PX38_SCHBO</name>
<dbReference type="AlphaFoldDB" id="A0A430PX38"/>
<keyword evidence="1" id="KW-0808">Transferase</keyword>
<evidence type="ECO:0000259" key="2">
    <source>
        <dbReference type="Pfam" id="PF02709"/>
    </source>
</evidence>